<dbReference type="EMBL" id="JBGFUD010007702">
    <property type="protein sequence ID" value="MFH4981697.1"/>
    <property type="molecule type" value="Genomic_DNA"/>
</dbReference>
<dbReference type="AlphaFoldDB" id="A0ABD6EYL5"/>
<protein>
    <submittedName>
        <fullName evidence="1">Uncharacterized protein</fullName>
    </submittedName>
</protein>
<evidence type="ECO:0000313" key="1">
    <source>
        <dbReference type="EMBL" id="MFH4981697.1"/>
    </source>
</evidence>
<gene>
    <name evidence="1" type="ORF">AB6A40_008406</name>
</gene>
<dbReference type="Proteomes" id="UP001608902">
    <property type="component" value="Unassembled WGS sequence"/>
</dbReference>
<comment type="caution">
    <text evidence="1">The sequence shown here is derived from an EMBL/GenBank/DDBJ whole genome shotgun (WGS) entry which is preliminary data.</text>
</comment>
<sequence length="67" mass="7786">MNNYCDDTSCNRLICRRSARNKTEILTECTSGEISGAEWKRQRTKVASEWSSPHTEEPFLYSLIKQD</sequence>
<proteinExistence type="predicted"/>
<evidence type="ECO:0000313" key="2">
    <source>
        <dbReference type="Proteomes" id="UP001608902"/>
    </source>
</evidence>
<reference evidence="1 2" key="1">
    <citation type="submission" date="2024-08" db="EMBL/GenBank/DDBJ databases">
        <title>Gnathostoma spinigerum genome.</title>
        <authorList>
            <person name="Gonzalez-Bertolin B."/>
            <person name="Monzon S."/>
            <person name="Zaballos A."/>
            <person name="Jimenez P."/>
            <person name="Dekumyoy P."/>
            <person name="Varona S."/>
            <person name="Cuesta I."/>
            <person name="Sumanam S."/>
            <person name="Adisakwattana P."/>
            <person name="Gasser R.B."/>
            <person name="Hernandez-Gonzalez A."/>
            <person name="Young N.D."/>
            <person name="Perteguer M.J."/>
        </authorList>
    </citation>
    <scope>NUCLEOTIDE SEQUENCE [LARGE SCALE GENOMIC DNA]</scope>
    <source>
        <strain evidence="1">AL3</strain>
        <tissue evidence="1">Liver</tissue>
    </source>
</reference>
<accession>A0ABD6EYL5</accession>
<keyword evidence="2" id="KW-1185">Reference proteome</keyword>
<name>A0ABD6EYL5_9BILA</name>
<organism evidence="1 2">
    <name type="scientific">Gnathostoma spinigerum</name>
    <dbReference type="NCBI Taxonomy" id="75299"/>
    <lineage>
        <taxon>Eukaryota</taxon>
        <taxon>Metazoa</taxon>
        <taxon>Ecdysozoa</taxon>
        <taxon>Nematoda</taxon>
        <taxon>Chromadorea</taxon>
        <taxon>Rhabditida</taxon>
        <taxon>Spirurina</taxon>
        <taxon>Gnathostomatomorpha</taxon>
        <taxon>Gnathostomatoidea</taxon>
        <taxon>Gnathostomatidae</taxon>
        <taxon>Gnathostoma</taxon>
    </lineage>
</organism>